<dbReference type="Proteomes" id="UP001610631">
    <property type="component" value="Unassembled WGS sequence"/>
</dbReference>
<evidence type="ECO:0000313" key="2">
    <source>
        <dbReference type="Proteomes" id="UP001610631"/>
    </source>
</evidence>
<reference evidence="1 2" key="1">
    <citation type="submission" date="2024-03" db="EMBL/GenBank/DDBJ databases">
        <title>Whole genome sequencing of Streptomyces racemochromogenes, to identify antimicrobial biosynthetic gene clusters.</title>
        <authorList>
            <person name="Suryawanshi P."/>
            <person name="Krishnaraj P.U."/>
            <person name="Arun Y.P."/>
            <person name="Suryawanshi M.P."/>
            <person name="Rakshit O."/>
        </authorList>
    </citation>
    <scope>NUCLEOTIDE SEQUENCE [LARGE SCALE GENOMIC DNA]</scope>
    <source>
        <strain evidence="1 2">AUDT626</strain>
    </source>
</reference>
<organism evidence="1 2">
    <name type="scientific">Streptomyces racemochromogenes</name>
    <dbReference type="NCBI Taxonomy" id="67353"/>
    <lineage>
        <taxon>Bacteria</taxon>
        <taxon>Bacillati</taxon>
        <taxon>Actinomycetota</taxon>
        <taxon>Actinomycetes</taxon>
        <taxon>Kitasatosporales</taxon>
        <taxon>Streptomycetaceae</taxon>
        <taxon>Streptomyces</taxon>
    </lineage>
</organism>
<protein>
    <recommendedName>
        <fullName evidence="3">Transposase</fullName>
    </recommendedName>
</protein>
<dbReference type="RefSeq" id="WP_395508258.1">
    <property type="nucleotide sequence ID" value="NZ_JBBDHD010000007.1"/>
</dbReference>
<keyword evidence="2" id="KW-1185">Reference proteome</keyword>
<sequence length="80" mass="8536">MPLRQVREGFADRETGVIEAAERRYSCGRLGAATTPSGQRLTAIHRANAAGLRRLTGQITALALLGPEVRVPAPPSSLRT</sequence>
<name>A0ABW7P7L2_9ACTN</name>
<proteinExistence type="predicted"/>
<evidence type="ECO:0000313" key="1">
    <source>
        <dbReference type="EMBL" id="MFH7594319.1"/>
    </source>
</evidence>
<comment type="caution">
    <text evidence="1">The sequence shown here is derived from an EMBL/GenBank/DDBJ whole genome shotgun (WGS) entry which is preliminary data.</text>
</comment>
<evidence type="ECO:0008006" key="3">
    <source>
        <dbReference type="Google" id="ProtNLM"/>
    </source>
</evidence>
<accession>A0ABW7P7L2</accession>
<dbReference type="EMBL" id="JBBDHD010000007">
    <property type="protein sequence ID" value="MFH7594319.1"/>
    <property type="molecule type" value="Genomic_DNA"/>
</dbReference>
<gene>
    <name evidence="1" type="ORF">WDV06_04335</name>
</gene>